<accession>A0AAV8YP97</accession>
<sequence length="114" mass="13309">MGKTFTEAYAMLKEVYGNECLSRTQVFEWFQRFKEGRETTEDDPRPGRHSTSKRTKTVKKLILHESFNMRKVCTKMVPKLPTPEQKESIMNICAEILNNIDTYPGWLDTVITCD</sequence>
<dbReference type="AlphaFoldDB" id="A0AAV8YP97"/>
<dbReference type="InterPro" id="IPR052709">
    <property type="entry name" value="Transposase-MT_Hybrid"/>
</dbReference>
<dbReference type="Proteomes" id="UP001162162">
    <property type="component" value="Unassembled WGS sequence"/>
</dbReference>
<feature type="domain" description="Mos1 transposase HTH" evidence="1">
    <location>
        <begin position="2"/>
        <end position="36"/>
    </location>
</feature>
<protein>
    <recommendedName>
        <fullName evidence="1">Mos1 transposase HTH domain-containing protein</fullName>
    </recommendedName>
</protein>
<dbReference type="Gene3D" id="1.10.10.1450">
    <property type="match status" value="1"/>
</dbReference>
<proteinExistence type="predicted"/>
<dbReference type="PANTHER" id="PTHR46060:SF1">
    <property type="entry name" value="MARINER MOS1 TRANSPOSASE-LIKE PROTEIN"/>
    <property type="match status" value="1"/>
</dbReference>
<comment type="caution">
    <text evidence="2">The sequence shown here is derived from an EMBL/GenBank/DDBJ whole genome shotgun (WGS) entry which is preliminary data.</text>
</comment>
<evidence type="ECO:0000313" key="3">
    <source>
        <dbReference type="Proteomes" id="UP001162162"/>
    </source>
</evidence>
<gene>
    <name evidence="2" type="ORF">NQ318_017180</name>
</gene>
<reference evidence="2" key="1">
    <citation type="journal article" date="2023" name="Insect Mol. Biol.">
        <title>Genome sequencing provides insights into the evolution of gene families encoding plant cell wall-degrading enzymes in longhorned beetles.</title>
        <authorList>
            <person name="Shin N.R."/>
            <person name="Okamura Y."/>
            <person name="Kirsch R."/>
            <person name="Pauchet Y."/>
        </authorList>
    </citation>
    <scope>NUCLEOTIDE SEQUENCE</scope>
    <source>
        <strain evidence="2">AMC_N1</strain>
    </source>
</reference>
<dbReference type="InterPro" id="IPR041426">
    <property type="entry name" value="Mos1_HTH"/>
</dbReference>
<organism evidence="2 3">
    <name type="scientific">Aromia moschata</name>
    <dbReference type="NCBI Taxonomy" id="1265417"/>
    <lineage>
        <taxon>Eukaryota</taxon>
        <taxon>Metazoa</taxon>
        <taxon>Ecdysozoa</taxon>
        <taxon>Arthropoda</taxon>
        <taxon>Hexapoda</taxon>
        <taxon>Insecta</taxon>
        <taxon>Pterygota</taxon>
        <taxon>Neoptera</taxon>
        <taxon>Endopterygota</taxon>
        <taxon>Coleoptera</taxon>
        <taxon>Polyphaga</taxon>
        <taxon>Cucujiformia</taxon>
        <taxon>Chrysomeloidea</taxon>
        <taxon>Cerambycidae</taxon>
        <taxon>Cerambycinae</taxon>
        <taxon>Callichromatini</taxon>
        <taxon>Aromia</taxon>
    </lineage>
</organism>
<dbReference type="EMBL" id="JAPWTK010000060">
    <property type="protein sequence ID" value="KAJ8953153.1"/>
    <property type="molecule type" value="Genomic_DNA"/>
</dbReference>
<dbReference type="Pfam" id="PF17906">
    <property type="entry name" value="HTH_48"/>
    <property type="match status" value="1"/>
</dbReference>
<evidence type="ECO:0000259" key="1">
    <source>
        <dbReference type="Pfam" id="PF17906"/>
    </source>
</evidence>
<evidence type="ECO:0000313" key="2">
    <source>
        <dbReference type="EMBL" id="KAJ8953153.1"/>
    </source>
</evidence>
<dbReference type="PANTHER" id="PTHR46060">
    <property type="entry name" value="MARINER MOS1 TRANSPOSASE-LIKE PROTEIN"/>
    <property type="match status" value="1"/>
</dbReference>
<keyword evidence="3" id="KW-1185">Reference proteome</keyword>
<name>A0AAV8YP97_9CUCU</name>